<keyword evidence="3" id="KW-1185">Reference proteome</keyword>
<dbReference type="InterPro" id="IPR051680">
    <property type="entry name" value="ATP-dep_Glu-Cys_Ligase-2"/>
</dbReference>
<gene>
    <name evidence="2" type="ORF">AWH69_08355</name>
</gene>
<dbReference type="InterPro" id="IPR007296">
    <property type="entry name" value="DUF403"/>
</dbReference>
<dbReference type="Proteomes" id="UP000076976">
    <property type="component" value="Unassembled WGS sequence"/>
</dbReference>
<reference evidence="2 3" key="1">
    <citation type="submission" date="2016-01" db="EMBL/GenBank/DDBJ databases">
        <title>Janibacter melonis strain CD11_4 genome sequencing and assembly.</title>
        <authorList>
            <person name="Nair G.R."/>
            <person name="Kaur G."/>
            <person name="Chander A.M."/>
            <person name="Mayilraj S."/>
        </authorList>
    </citation>
    <scope>NUCLEOTIDE SEQUENCE [LARGE SCALE GENOMIC DNA]</scope>
    <source>
        <strain evidence="2 3">CD11-4</strain>
    </source>
</reference>
<organism evidence="2 3">
    <name type="scientific">Janibacter melonis</name>
    <dbReference type="NCBI Taxonomy" id="262209"/>
    <lineage>
        <taxon>Bacteria</taxon>
        <taxon>Bacillati</taxon>
        <taxon>Actinomycetota</taxon>
        <taxon>Actinomycetes</taxon>
        <taxon>Micrococcales</taxon>
        <taxon>Intrasporangiaceae</taxon>
        <taxon>Janibacter</taxon>
    </lineage>
</organism>
<feature type="domain" description="DUF403" evidence="1">
    <location>
        <begin position="1"/>
        <end position="294"/>
    </location>
</feature>
<dbReference type="PANTHER" id="PTHR34595">
    <property type="entry name" value="BLR5612 PROTEIN"/>
    <property type="match status" value="1"/>
</dbReference>
<dbReference type="EMBL" id="LQZG01000002">
    <property type="protein sequence ID" value="OAB88008.1"/>
    <property type="molecule type" value="Genomic_DNA"/>
</dbReference>
<evidence type="ECO:0000259" key="1">
    <source>
        <dbReference type="Pfam" id="PF04168"/>
    </source>
</evidence>
<evidence type="ECO:0000313" key="2">
    <source>
        <dbReference type="EMBL" id="OAB88008.1"/>
    </source>
</evidence>
<comment type="caution">
    <text evidence="2">The sequence shown here is derived from an EMBL/GenBank/DDBJ whole genome shotgun (WGS) entry which is preliminary data.</text>
</comment>
<name>A0A176QE19_9MICO</name>
<dbReference type="RefSeq" id="WP_068273946.1">
    <property type="nucleotide sequence ID" value="NZ_LQZG01000002.1"/>
</dbReference>
<evidence type="ECO:0000313" key="3">
    <source>
        <dbReference type="Proteomes" id="UP000076976"/>
    </source>
</evidence>
<dbReference type="STRING" id="262209.AWH69_08355"/>
<dbReference type="PANTHER" id="PTHR34595:SF7">
    <property type="entry name" value="SLL1039 PROTEIN"/>
    <property type="match status" value="1"/>
</dbReference>
<accession>A0A176QE19</accession>
<dbReference type="AlphaFoldDB" id="A0A176QE19"/>
<proteinExistence type="predicted"/>
<dbReference type="Pfam" id="PF04168">
    <property type="entry name" value="Alpha-E"/>
    <property type="match status" value="1"/>
</dbReference>
<protein>
    <recommendedName>
        <fullName evidence="1">DUF403 domain-containing protein</fullName>
    </recommendedName>
</protein>
<sequence length="307" mass="33841">MLSRIADSLFWIGRYIERADGTARMVDVLRLSLVEDPGQDESYTSSMLLGGIMGYDDVAHDVAYSDVAARLVFDASNPSAVSGSWLAARENARRARETLSTELWEVINTSWRRWNGLGASTATQQHLSWVTERAALVAGIADSTMSHDEAWEFLSLGRSLERADMTARIVATGALQGGPSWGVVLASCGAQQAMLRTMRGMITDRTAAAFLTLDRRFPRSVLAALRDAEDRLTVLAPDTDRVGFSDEARRILGQTRTQLEYANPDDVLEDLPTMMGMVQRSVTRASDEIGARYFRSGPVQEWTGEIL</sequence>